<dbReference type="Proteomes" id="UP000542742">
    <property type="component" value="Unassembled WGS sequence"/>
</dbReference>
<gene>
    <name evidence="1" type="ORF">BKA14_001290</name>
</gene>
<proteinExistence type="predicted"/>
<comment type="caution">
    <text evidence="1">The sequence shown here is derived from an EMBL/GenBank/DDBJ whole genome shotgun (WGS) entry which is preliminary data.</text>
</comment>
<accession>A0A7W7CMB9</accession>
<evidence type="ECO:0000313" key="2">
    <source>
        <dbReference type="Proteomes" id="UP000542742"/>
    </source>
</evidence>
<sequence length="166" mass="17220">MFETTVEAADGRVTVVARDGESSSVTIVERRAGAEAAGWVPIGTRSAADLIMTVDGATAALTPGPGGLTRGSYRVTATVAGVVYELKPSSEDDSRLFRGGRRIGEFRRKDDAEVKVWWEDGAAADVRDASVGFALAAAFGTGKMRFLTALLEGGSEGVGQSPVIGP</sequence>
<dbReference type="EMBL" id="JACHMF010000001">
    <property type="protein sequence ID" value="MBB4691142.1"/>
    <property type="molecule type" value="Genomic_DNA"/>
</dbReference>
<dbReference type="AlphaFoldDB" id="A0A7W7CMB9"/>
<protein>
    <submittedName>
        <fullName evidence="1">Uncharacterized protein</fullName>
    </submittedName>
</protein>
<dbReference type="RefSeq" id="WP_239092442.1">
    <property type="nucleotide sequence ID" value="NZ_BOMC01000007.1"/>
</dbReference>
<reference evidence="1 2" key="1">
    <citation type="submission" date="2020-08" db="EMBL/GenBank/DDBJ databases">
        <title>Sequencing the genomes of 1000 actinobacteria strains.</title>
        <authorList>
            <person name="Klenk H.-P."/>
        </authorList>
    </citation>
    <scope>NUCLEOTIDE SEQUENCE [LARGE SCALE GENOMIC DNA]</scope>
    <source>
        <strain evidence="1 2">DSM 45518</strain>
    </source>
</reference>
<organism evidence="1 2">
    <name type="scientific">Paractinoplanes abujensis</name>
    <dbReference type="NCBI Taxonomy" id="882441"/>
    <lineage>
        <taxon>Bacteria</taxon>
        <taxon>Bacillati</taxon>
        <taxon>Actinomycetota</taxon>
        <taxon>Actinomycetes</taxon>
        <taxon>Micromonosporales</taxon>
        <taxon>Micromonosporaceae</taxon>
        <taxon>Paractinoplanes</taxon>
    </lineage>
</organism>
<evidence type="ECO:0000313" key="1">
    <source>
        <dbReference type="EMBL" id="MBB4691142.1"/>
    </source>
</evidence>
<keyword evidence="2" id="KW-1185">Reference proteome</keyword>
<name>A0A7W7CMB9_9ACTN</name>